<dbReference type="Gene3D" id="1.20.80.10">
    <property type="match status" value="1"/>
</dbReference>
<evidence type="ECO:0000259" key="3">
    <source>
        <dbReference type="PROSITE" id="PS51228"/>
    </source>
</evidence>
<dbReference type="SUPFAM" id="SSF47027">
    <property type="entry name" value="Acyl-CoA binding protein"/>
    <property type="match status" value="1"/>
</dbReference>
<feature type="domain" description="ACB" evidence="3">
    <location>
        <begin position="3"/>
        <end position="88"/>
    </location>
</feature>
<evidence type="ECO:0000256" key="2">
    <source>
        <dbReference type="ARBA" id="ARBA00023121"/>
    </source>
</evidence>
<dbReference type="InterPro" id="IPR014352">
    <property type="entry name" value="FERM/acyl-CoA-bd_prot_sf"/>
</dbReference>
<dbReference type="OMA" id="YEAWNSN"/>
<organism evidence="4">
    <name type="scientific">Parasteatoda tepidariorum</name>
    <name type="common">Common house spider</name>
    <name type="synonym">Achaearanea tepidariorum</name>
    <dbReference type="NCBI Taxonomy" id="114398"/>
    <lineage>
        <taxon>Eukaryota</taxon>
        <taxon>Metazoa</taxon>
        <taxon>Ecdysozoa</taxon>
        <taxon>Arthropoda</taxon>
        <taxon>Chelicerata</taxon>
        <taxon>Arachnida</taxon>
        <taxon>Araneae</taxon>
        <taxon>Araneomorphae</taxon>
        <taxon>Entelegynae</taxon>
        <taxon>Araneoidea</taxon>
        <taxon>Theridiidae</taxon>
        <taxon>Parasteatoda</taxon>
    </lineage>
</organism>
<reference evidence="4" key="1">
    <citation type="journal article" date="2016" name="Mol. Ecol. Resour.">
        <title>Evaluation of the impact of RNA preservation methods of spiders for de novo transcriptome assembly.</title>
        <authorList>
            <person name="Kono N."/>
            <person name="Nakamura H."/>
            <person name="Ito Y."/>
            <person name="Tomita M."/>
            <person name="Arakawa K."/>
        </authorList>
    </citation>
    <scope>NUCLEOTIDE SEQUENCE</scope>
    <source>
        <tissue evidence="4">Whole body</tissue>
    </source>
</reference>
<dbReference type="InterPro" id="IPR022408">
    <property type="entry name" value="Acyl-CoA-binding_prot_CS"/>
</dbReference>
<comment type="similarity">
    <text evidence="1">Belongs to the ACBP family.</text>
</comment>
<dbReference type="PANTHER" id="PTHR23310:SF62">
    <property type="entry name" value="ACYL-COA BINDING PROTEIN 1, ISOFORM A"/>
    <property type="match status" value="1"/>
</dbReference>
<dbReference type="PRINTS" id="PR00689">
    <property type="entry name" value="ACOABINDINGP"/>
</dbReference>
<dbReference type="InterPro" id="IPR000582">
    <property type="entry name" value="Acyl-CoA-binding_protein"/>
</dbReference>
<proteinExistence type="evidence at transcript level"/>
<dbReference type="GeneID" id="107439383"/>
<dbReference type="PANTHER" id="PTHR23310">
    <property type="entry name" value="ACYL-COA-BINDING PROTEIN, ACBP"/>
    <property type="match status" value="1"/>
</dbReference>
<dbReference type="AlphaFoldDB" id="A0A2L2Y139"/>
<dbReference type="KEGG" id="ptep:107439383"/>
<dbReference type="RefSeq" id="XP_015907443.1">
    <property type="nucleotide sequence ID" value="XM_016051957.3"/>
</dbReference>
<dbReference type="GO" id="GO:0000062">
    <property type="term" value="F:fatty-acyl-CoA binding"/>
    <property type="evidence" value="ECO:0007669"/>
    <property type="project" value="InterPro"/>
</dbReference>
<dbReference type="OrthoDB" id="346910at2759"/>
<dbReference type="PROSITE" id="PS51228">
    <property type="entry name" value="ACB_2"/>
    <property type="match status" value="1"/>
</dbReference>
<sequence>MSLEEKFTKAAEDVTKLKTKPTDEELLEIYALYKQASIGDVNTTRPGLFDLKGKAKWDAWNSKKGMDQTEAKEAYVTKVNHLIEIYGLA</sequence>
<dbReference type="EMBL" id="IAAA01002708">
    <property type="protein sequence ID" value="LAA01874.1"/>
    <property type="molecule type" value="mRNA"/>
</dbReference>
<dbReference type="GO" id="GO:0019915">
    <property type="term" value="P:lipid storage"/>
    <property type="evidence" value="ECO:0007669"/>
    <property type="project" value="UniProtKB-ARBA"/>
</dbReference>
<dbReference type="Pfam" id="PF00887">
    <property type="entry name" value="ACBP"/>
    <property type="match status" value="1"/>
</dbReference>
<keyword evidence="2" id="KW-0446">Lipid-binding</keyword>
<dbReference type="PROSITE" id="PS00880">
    <property type="entry name" value="ACB_1"/>
    <property type="match status" value="1"/>
</dbReference>
<evidence type="ECO:0000256" key="1">
    <source>
        <dbReference type="ARBA" id="ARBA00005567"/>
    </source>
</evidence>
<accession>A0A2L2Y139</accession>
<name>A0A2L2Y139_PARTP</name>
<protein>
    <submittedName>
        <fullName evidence="4">Putative diazepam binding inhibitor</fullName>
    </submittedName>
</protein>
<dbReference type="InterPro" id="IPR035984">
    <property type="entry name" value="Acyl-CoA-binding_sf"/>
</dbReference>
<dbReference type="FunFam" id="1.20.80.10:FF:000010">
    <property type="entry name" value="Acyl-CoA-binding domain-containing protein 5"/>
    <property type="match status" value="1"/>
</dbReference>
<dbReference type="GO" id="GO:0006631">
    <property type="term" value="P:fatty acid metabolic process"/>
    <property type="evidence" value="ECO:0007669"/>
    <property type="project" value="TreeGrafter"/>
</dbReference>
<evidence type="ECO:0000313" key="4">
    <source>
        <dbReference type="EMBL" id="LAA01874.1"/>
    </source>
</evidence>